<dbReference type="AlphaFoldDB" id="A0A1Y5F7V2"/>
<accession>A0A1Y5F7V2</accession>
<evidence type="ECO:0000313" key="2">
    <source>
        <dbReference type="EMBL" id="OUR96963.1"/>
    </source>
</evidence>
<sequence>MKKKDANKKHYFSIVETDKVHSVLTCCAKDGLTAYLWDQGHKESELEEYEIAGFENSKKLILKSKGGFLSKLSKSKLTDKQIYIKFNYDKFQYFTYGVLNYNKEEKSYFINIIREVYSSQQRTNYRLNANNFVKIQFKLEDEVYDAHDISAGGTSFSLPEAEKDKYPEGQIFKSCMLRLNKDKFEIPEVKVAKIWPDKDAGGNLNGIFKVGIAFIDVPKRVEEDLFISINGAARAEEVRKTMKQKKLANQ</sequence>
<dbReference type="Proteomes" id="UP000196531">
    <property type="component" value="Unassembled WGS sequence"/>
</dbReference>
<comment type="caution">
    <text evidence="2">The sequence shown here is derived from an EMBL/GenBank/DDBJ whole genome shotgun (WGS) entry which is preliminary data.</text>
</comment>
<dbReference type="GO" id="GO:0035438">
    <property type="term" value="F:cyclic-di-GMP binding"/>
    <property type="evidence" value="ECO:0007669"/>
    <property type="project" value="InterPro"/>
</dbReference>
<dbReference type="InterPro" id="IPR009875">
    <property type="entry name" value="PilZ_domain"/>
</dbReference>
<feature type="domain" description="PilZ" evidence="1">
    <location>
        <begin position="120"/>
        <end position="225"/>
    </location>
</feature>
<organism evidence="2 3">
    <name type="scientific">Halobacteriovorax marinus</name>
    <dbReference type="NCBI Taxonomy" id="97084"/>
    <lineage>
        <taxon>Bacteria</taxon>
        <taxon>Pseudomonadati</taxon>
        <taxon>Bdellovibrionota</taxon>
        <taxon>Bacteriovoracia</taxon>
        <taxon>Bacteriovoracales</taxon>
        <taxon>Halobacteriovoraceae</taxon>
        <taxon>Halobacteriovorax</taxon>
    </lineage>
</organism>
<gene>
    <name evidence="2" type="ORF">A9Q84_11545</name>
</gene>
<reference evidence="3" key="1">
    <citation type="journal article" date="2017" name="Proc. Natl. Acad. Sci. U.S.A.">
        <title>Simulation of Deepwater Horizon oil plume reveals substrate specialization within a complex community of hydrocarbon-degraders.</title>
        <authorList>
            <person name="Hu P."/>
            <person name="Dubinsky E.A."/>
            <person name="Probst A.J."/>
            <person name="Wang J."/>
            <person name="Sieber C.M.K."/>
            <person name="Tom L.M."/>
            <person name="Gardinali P."/>
            <person name="Banfield J.F."/>
            <person name="Atlas R.M."/>
            <person name="Andersen G.L."/>
        </authorList>
    </citation>
    <scope>NUCLEOTIDE SEQUENCE [LARGE SCALE GENOMIC DNA]</scope>
</reference>
<evidence type="ECO:0000313" key="3">
    <source>
        <dbReference type="Proteomes" id="UP000196531"/>
    </source>
</evidence>
<protein>
    <recommendedName>
        <fullName evidence="1">PilZ domain-containing protein</fullName>
    </recommendedName>
</protein>
<dbReference type="EMBL" id="MAAO01000006">
    <property type="protein sequence ID" value="OUR96963.1"/>
    <property type="molecule type" value="Genomic_DNA"/>
</dbReference>
<dbReference type="Gene3D" id="2.40.10.220">
    <property type="entry name" value="predicted glycosyltransferase like domains"/>
    <property type="match status" value="1"/>
</dbReference>
<evidence type="ECO:0000259" key="1">
    <source>
        <dbReference type="Pfam" id="PF07238"/>
    </source>
</evidence>
<proteinExistence type="predicted"/>
<name>A0A1Y5F7V2_9BACT</name>
<dbReference type="Pfam" id="PF07238">
    <property type="entry name" value="PilZ"/>
    <property type="match status" value="1"/>
</dbReference>